<sequence length="1045" mass="106731">MKILSLSLAGLLVAGTAGAASLQRAPAAGRVPSPAVVLGARALAQMDDNTPTEQGGLSCTDAQTNYTSSQSYWRRFYLAEHGAPSSVRIESVTIGAETGSAPVTIRLHALARTTPVDTIPVDLLRPIGSSAEVLVHGQLDTTTIPVAGLLADAATDDLVVEYHVGEAFGSLFYGGGNPTAETHPSFISAPDCGVLEPTPVGGAGFPNAHMIVVANTAAPGVGLLPSFTPATIASGGISRFEITLANPLPSAAALTSTFTVTLPAGLSVAAVPNAVTTCGGSLTAPAAGSGVSLSGATIAAQGSCTLGVDVTSVGGTFDVAIPAGALLTSQGSNTQASSARLVVVPAGGNGLIRSGSINRTLAINAAGTSYDMVGNALNYTGLLGPRWDLKVGMLMNFGLPAVTVFGFASIPDVEFALNGNGEIALLGDGAVVGPATGFGNSPGLGVDVGWYAGADAAIGVRFRCAGRLAFPVAGGDYCFGYVRLATTAPSGIPVRLVESAFDGDGNPVTVQLPPPINPPAASVTPVSLSLSVAANAVSHQELSLANAVGSAPLRYSPSGRGIALAAQPGIEDLVRQGGTAQAMASLPVPPVASPLRQAQVHGFDATPWNAAGGFLYALDDGAYEQIVGMGSPIAGIWLNRYSVLEAQTINSISVMWPKQAIGNPDALLGLPVNLVAYYDADGDGDPKNAVRLGGDRIVAIDAIDRFQTYATQFEVPGPGDIYVGFVEHWPMDGSTEVLYGAAFDSTTYGGASYASLNFGGPPDIDDLGANPFTAVTGALGAAGNFTFRATGSGVSCGGAEVSWLRVDGNADVVAGGSSKRLRVEVDPAAGQLDPGSHQAELCIVTNDPAQRTLSVPITVQVTAPLVHHACASNGDGVFCSGFDDGESDAVVDSGLLSVNLPPTAYGLSFNFLRGEWSDLPFPGDDFASYFGGPFAPYALFYWGSDTSPGRGGGVADTTFGPYRVLRSGDTIGPDSVFSEVSSGRYAETRRFLEGVNGYLGFRFYNEETRQINYGYVHLQTTWPTGYPAKVIGYAYDRTGAPITIP</sequence>
<dbReference type="RefSeq" id="WP_067647652.1">
    <property type="nucleotide sequence ID" value="NZ_CP015249.1"/>
</dbReference>
<proteinExistence type="predicted"/>
<feature type="signal peptide" evidence="1">
    <location>
        <begin position="1"/>
        <end position="19"/>
    </location>
</feature>
<keyword evidence="4" id="KW-1185">Reference proteome</keyword>
<evidence type="ECO:0000313" key="3">
    <source>
        <dbReference type="EMBL" id="ANB18344.1"/>
    </source>
</evidence>
<feature type="chain" id="PRO_5007813203" evidence="1">
    <location>
        <begin position="20"/>
        <end position="1045"/>
    </location>
</feature>
<feature type="domain" description="DUF7933" evidence="2">
    <location>
        <begin position="226"/>
        <end position="343"/>
    </location>
</feature>
<dbReference type="Proteomes" id="UP000076830">
    <property type="component" value="Chromosome"/>
</dbReference>
<accession>A0A160DVG8</accession>
<dbReference type="KEGG" id="dko:I596_2336"/>
<dbReference type="OrthoDB" id="9815730at2"/>
<name>A0A160DVG8_9GAMM</name>
<dbReference type="STRING" id="1300342.I596_2336"/>
<dbReference type="Pfam" id="PF25564">
    <property type="entry name" value="DUF7933"/>
    <property type="match status" value="1"/>
</dbReference>
<dbReference type="AlphaFoldDB" id="A0A160DVG8"/>
<evidence type="ECO:0000259" key="2">
    <source>
        <dbReference type="Pfam" id="PF25564"/>
    </source>
</evidence>
<evidence type="ECO:0000313" key="4">
    <source>
        <dbReference type="Proteomes" id="UP000076830"/>
    </source>
</evidence>
<evidence type="ECO:0000256" key="1">
    <source>
        <dbReference type="SAM" id="SignalP"/>
    </source>
</evidence>
<reference evidence="3 4" key="1">
    <citation type="submission" date="2016-04" db="EMBL/GenBank/DDBJ databases">
        <title>Complete genome sequence of Dokdonella koreensis DS-123T.</title>
        <authorList>
            <person name="Kim J.F."/>
            <person name="Lee H."/>
            <person name="Kwak M.-J."/>
        </authorList>
    </citation>
    <scope>NUCLEOTIDE SEQUENCE [LARGE SCALE GENOMIC DNA]</scope>
    <source>
        <strain evidence="3 4">DS-123</strain>
    </source>
</reference>
<dbReference type="InterPro" id="IPR057693">
    <property type="entry name" value="DUF7933"/>
</dbReference>
<organism evidence="3 4">
    <name type="scientific">Dokdonella koreensis DS-123</name>
    <dbReference type="NCBI Taxonomy" id="1300342"/>
    <lineage>
        <taxon>Bacteria</taxon>
        <taxon>Pseudomonadati</taxon>
        <taxon>Pseudomonadota</taxon>
        <taxon>Gammaproteobacteria</taxon>
        <taxon>Lysobacterales</taxon>
        <taxon>Rhodanobacteraceae</taxon>
        <taxon>Dokdonella</taxon>
    </lineage>
</organism>
<gene>
    <name evidence="3" type="ORF">I596_2336</name>
</gene>
<keyword evidence="1" id="KW-0732">Signal</keyword>
<dbReference type="EMBL" id="CP015249">
    <property type="protein sequence ID" value="ANB18344.1"/>
    <property type="molecule type" value="Genomic_DNA"/>
</dbReference>
<protein>
    <submittedName>
        <fullName evidence="3">Aggregation factor core protein MAFp3, isoform C</fullName>
    </submittedName>
</protein>